<dbReference type="SUPFAM" id="SSF46955">
    <property type="entry name" value="Putative DNA-binding domain"/>
    <property type="match status" value="1"/>
</dbReference>
<dbReference type="InterPro" id="IPR041657">
    <property type="entry name" value="HTH_17"/>
</dbReference>
<reference evidence="2 3" key="1">
    <citation type="submission" date="2016-10" db="EMBL/GenBank/DDBJ databases">
        <authorList>
            <person name="de Groot N.N."/>
        </authorList>
    </citation>
    <scope>NUCLEOTIDE SEQUENCE [LARGE SCALE GENOMIC DNA]</scope>
    <source>
        <strain evidence="2 3">CGMCC 1.10076</strain>
    </source>
</reference>
<dbReference type="InterPro" id="IPR009061">
    <property type="entry name" value="DNA-bd_dom_put_sf"/>
</dbReference>
<name>A0A1G8V1U3_9FLAO</name>
<keyword evidence="3" id="KW-1185">Reference proteome</keyword>
<evidence type="ECO:0000313" key="2">
    <source>
        <dbReference type="EMBL" id="SDJ59140.1"/>
    </source>
</evidence>
<dbReference type="EMBL" id="FNEZ01000002">
    <property type="protein sequence ID" value="SDJ59140.1"/>
    <property type="molecule type" value="Genomic_DNA"/>
</dbReference>
<evidence type="ECO:0000259" key="1">
    <source>
        <dbReference type="Pfam" id="PF12728"/>
    </source>
</evidence>
<sequence length="92" mass="10765">MSVVQFIQVTPDQLQSLIAGEIKRVLNEFLKNFTPQQHNEYLTRKQVADLFDIDLSTLNNWSKSGKLSPCYKGNRVYFLRSEIDQSMVRLRD</sequence>
<dbReference type="Pfam" id="PF12728">
    <property type="entry name" value="HTH_17"/>
    <property type="match status" value="1"/>
</dbReference>
<feature type="domain" description="Helix-turn-helix" evidence="1">
    <location>
        <begin position="41"/>
        <end position="85"/>
    </location>
</feature>
<dbReference type="STRING" id="1128970.SAMN04487935_1116"/>
<proteinExistence type="predicted"/>
<accession>A0A1G8V1U3</accession>
<organism evidence="2 3">
    <name type="scientific">Flavobacterium noncentrifugens</name>
    <dbReference type="NCBI Taxonomy" id="1128970"/>
    <lineage>
        <taxon>Bacteria</taxon>
        <taxon>Pseudomonadati</taxon>
        <taxon>Bacteroidota</taxon>
        <taxon>Flavobacteriia</taxon>
        <taxon>Flavobacteriales</taxon>
        <taxon>Flavobacteriaceae</taxon>
        <taxon>Flavobacterium</taxon>
    </lineage>
</organism>
<evidence type="ECO:0000313" key="3">
    <source>
        <dbReference type="Proteomes" id="UP000199580"/>
    </source>
</evidence>
<protein>
    <submittedName>
        <fullName evidence="2">Helix-turn-helix domain-containing protein</fullName>
    </submittedName>
</protein>
<dbReference type="RefSeq" id="WP_091392648.1">
    <property type="nucleotide sequence ID" value="NZ_BKAI01000003.1"/>
</dbReference>
<dbReference type="AlphaFoldDB" id="A0A1G8V1U3"/>
<gene>
    <name evidence="2" type="ORF">SAMN04487935_1116</name>
</gene>
<dbReference type="OrthoDB" id="1097811at2"/>
<dbReference type="Proteomes" id="UP000199580">
    <property type="component" value="Unassembled WGS sequence"/>
</dbReference>